<name>F0VJ44_NEOCL</name>
<keyword evidence="4" id="KW-0007">Acetylation</keyword>
<dbReference type="RefSeq" id="XP_003883787.1">
    <property type="nucleotide sequence ID" value="XM_003883738.1"/>
</dbReference>
<accession>F0VJ44</accession>
<dbReference type="eggNOG" id="KOG0027">
    <property type="taxonomic scope" value="Eukaryota"/>
</dbReference>
<organism evidence="7 9">
    <name type="scientific">Neospora caninum (strain Liverpool)</name>
    <dbReference type="NCBI Taxonomy" id="572307"/>
    <lineage>
        <taxon>Eukaryota</taxon>
        <taxon>Sar</taxon>
        <taxon>Alveolata</taxon>
        <taxon>Apicomplexa</taxon>
        <taxon>Conoidasida</taxon>
        <taxon>Coccidia</taxon>
        <taxon>Eucoccidiorida</taxon>
        <taxon>Eimeriorina</taxon>
        <taxon>Sarcocystidae</taxon>
        <taxon>Neospora</taxon>
    </lineage>
</organism>
<evidence type="ECO:0000256" key="1">
    <source>
        <dbReference type="ARBA" id="ARBA00020786"/>
    </source>
</evidence>
<evidence type="ECO:0000256" key="5">
    <source>
        <dbReference type="SAM" id="MobiDB-lite"/>
    </source>
</evidence>
<reference evidence="9" key="3">
    <citation type="journal article" date="2012" name="PLoS Pathog.">
        <title>Comparative genomics of the apicomplexan parasites Toxoplasma gondii and Neospora caninum: Coccidia differing in host range and transmission strategy.</title>
        <authorList>
            <person name="Reid A.J."/>
            <person name="Vermont S.J."/>
            <person name="Cotton J.A."/>
            <person name="Harris D."/>
            <person name="Hill-Cawthorne G.A."/>
            <person name="Konen-Waisman S."/>
            <person name="Latham S.M."/>
            <person name="Mourier T."/>
            <person name="Norton R."/>
            <person name="Quail M.A."/>
            <person name="Sanders M."/>
            <person name="Shanmugam D."/>
            <person name="Sohal A."/>
            <person name="Wasmuth J.D."/>
            <person name="Brunk B."/>
            <person name="Grigg M.E."/>
            <person name="Howard J.C."/>
            <person name="Parkinson J."/>
            <person name="Roos D.S."/>
            <person name="Trees A.J."/>
            <person name="Berriman M."/>
            <person name="Pain A."/>
            <person name="Wastling J.M."/>
        </authorList>
    </citation>
    <scope>NUCLEOTIDE SEQUENCE [LARGE SCALE GENOMIC DNA]</scope>
    <source>
        <strain evidence="9">Liverpool</strain>
    </source>
</reference>
<protein>
    <recommendedName>
        <fullName evidence="1">Calmodulin</fullName>
    </recommendedName>
</protein>
<evidence type="ECO:0000313" key="8">
    <source>
        <dbReference type="EMBL" id="CEL67747.1"/>
    </source>
</evidence>
<feature type="domain" description="EF-hand" evidence="6">
    <location>
        <begin position="135"/>
        <end position="170"/>
    </location>
</feature>
<dbReference type="OMA" id="ELKHYMQ"/>
<keyword evidence="9" id="KW-1185">Reference proteome</keyword>
<dbReference type="InterPro" id="IPR002048">
    <property type="entry name" value="EF_hand_dom"/>
</dbReference>
<dbReference type="Proteomes" id="UP000007494">
    <property type="component" value="Chromosome VIII"/>
</dbReference>
<evidence type="ECO:0000256" key="4">
    <source>
        <dbReference type="ARBA" id="ARBA00022990"/>
    </source>
</evidence>
<dbReference type="PROSITE" id="PS50222">
    <property type="entry name" value="EF_HAND_2"/>
    <property type="match status" value="1"/>
</dbReference>
<feature type="compositionally biased region" description="Basic and acidic residues" evidence="5">
    <location>
        <begin position="92"/>
        <end position="132"/>
    </location>
</feature>
<evidence type="ECO:0000256" key="2">
    <source>
        <dbReference type="ARBA" id="ARBA00022723"/>
    </source>
</evidence>
<keyword evidence="3" id="KW-0677">Repeat</keyword>
<reference evidence="7" key="1">
    <citation type="submission" date="2011-02" db="EMBL/GenBank/DDBJ databases">
        <authorList>
            <person name="Aslett M."/>
        </authorList>
    </citation>
    <scope>NUCLEOTIDE SEQUENCE</scope>
    <source>
        <strain evidence="7">Liverpool</strain>
    </source>
</reference>
<sequence length="286" mass="32572">MYPQEVLPVSRKNRAPKGNVETFLARVAKTRKHRRSHADEDIFAYEEEKRRQNAGCAVSLDESESDDDSPPSSRAPGADEKDEVPSSGTGKPVEDGLVRKEKPGVEHVESPPGKRPEEPGAQRGRDNPREKLSDELLRDCVECFMLHDGDKDGFVPIDELPWMLRNLGQFWTKKELNGLTVRLQIEGVSQLNVTDFIDIVAREQDRRQLDVGKLLEAFRVMDRQKKNSVVLSELKHYMQVFGERMSEDDWNTLVGMKVDVWEGYQPSAIKRATFIEMFSGKTEDSL</sequence>
<dbReference type="Gene3D" id="1.10.238.10">
    <property type="entry name" value="EF-hand"/>
    <property type="match status" value="1"/>
</dbReference>
<reference evidence="8" key="4">
    <citation type="journal article" date="2015" name="PLoS ONE">
        <title>Comprehensive Evaluation of Toxoplasma gondii VEG and Neospora caninum LIV Genomes with Tachyzoite Stage Transcriptome and Proteome Defines Novel Transcript Features.</title>
        <authorList>
            <person name="Ramaprasad A."/>
            <person name="Mourier T."/>
            <person name="Naeem R."/>
            <person name="Malas T.B."/>
            <person name="Moussa E."/>
            <person name="Panigrahi A."/>
            <person name="Vermont S.J."/>
            <person name="Otto T.D."/>
            <person name="Wastling J."/>
            <person name="Pain A."/>
        </authorList>
    </citation>
    <scope>NUCLEOTIDE SEQUENCE</scope>
    <source>
        <strain evidence="8">Liverpool</strain>
    </source>
</reference>
<dbReference type="SUPFAM" id="SSF47473">
    <property type="entry name" value="EF-hand"/>
    <property type="match status" value="1"/>
</dbReference>
<dbReference type="GeneID" id="13443244"/>
<dbReference type="PANTHER" id="PTHR23048:SF0">
    <property type="entry name" value="CALMODULIN LIKE 3"/>
    <property type="match status" value="1"/>
</dbReference>
<dbReference type="VEuPathDB" id="ToxoDB:NCLIV_035370"/>
<dbReference type="FunFam" id="1.10.238.10:FF:000001">
    <property type="entry name" value="Calmodulin 1"/>
    <property type="match status" value="1"/>
</dbReference>
<dbReference type="InterPro" id="IPR050230">
    <property type="entry name" value="CALM/Myosin/TropC-like"/>
</dbReference>
<dbReference type="EMBL" id="LN714483">
    <property type="protein sequence ID" value="CEL67747.1"/>
    <property type="molecule type" value="Genomic_DNA"/>
</dbReference>
<gene>
    <name evidence="8" type="ORF">BN1204_035370</name>
    <name evidence="7" type="ORF">NCLIV_035370</name>
</gene>
<dbReference type="EMBL" id="FR823390">
    <property type="protein sequence ID" value="CBZ53755.1"/>
    <property type="molecule type" value="Genomic_DNA"/>
</dbReference>
<reference evidence="7" key="2">
    <citation type="submission" date="2011-03" db="EMBL/GenBank/DDBJ databases">
        <title>Comparative genomics and transcriptomics of Neospora caninum and Toxoplasma gondii.</title>
        <authorList>
            <person name="Reid A.J."/>
            <person name="Sohal A."/>
            <person name="Harris D."/>
            <person name="Quail M."/>
            <person name="Sanders M."/>
            <person name="Berriman M."/>
            <person name="Wastling J.M."/>
            <person name="Pain A."/>
        </authorList>
    </citation>
    <scope>NUCLEOTIDE SEQUENCE</scope>
    <source>
        <strain evidence="7">Liverpool</strain>
    </source>
</reference>
<evidence type="ECO:0000313" key="9">
    <source>
        <dbReference type="Proteomes" id="UP000007494"/>
    </source>
</evidence>
<evidence type="ECO:0000313" key="7">
    <source>
        <dbReference type="EMBL" id="CBZ53755.1"/>
    </source>
</evidence>
<evidence type="ECO:0000259" key="6">
    <source>
        <dbReference type="PROSITE" id="PS50222"/>
    </source>
</evidence>
<dbReference type="GO" id="GO:0016460">
    <property type="term" value="C:myosin II complex"/>
    <property type="evidence" value="ECO:0007669"/>
    <property type="project" value="TreeGrafter"/>
</dbReference>
<proteinExistence type="predicted"/>
<dbReference type="GO" id="GO:0005509">
    <property type="term" value="F:calcium ion binding"/>
    <property type="evidence" value="ECO:0007669"/>
    <property type="project" value="InterPro"/>
</dbReference>
<dbReference type="InParanoid" id="F0VJ44"/>
<dbReference type="OrthoDB" id="329469at2759"/>
<dbReference type="PANTHER" id="PTHR23048">
    <property type="entry name" value="MYOSIN LIGHT CHAIN 1, 3"/>
    <property type="match status" value="1"/>
</dbReference>
<evidence type="ECO:0000256" key="3">
    <source>
        <dbReference type="ARBA" id="ARBA00022737"/>
    </source>
</evidence>
<keyword evidence="2" id="KW-0479">Metal-binding</keyword>
<feature type="region of interest" description="Disordered" evidence="5">
    <location>
        <begin position="1"/>
        <end position="132"/>
    </location>
</feature>
<dbReference type="AlphaFoldDB" id="F0VJ44"/>
<dbReference type="InterPro" id="IPR011992">
    <property type="entry name" value="EF-hand-dom_pair"/>
</dbReference>